<dbReference type="EMBL" id="ML119054">
    <property type="protein sequence ID" value="ROT39248.1"/>
    <property type="molecule type" value="Genomic_DNA"/>
</dbReference>
<feature type="compositionally biased region" description="Polar residues" evidence="7">
    <location>
        <begin position="360"/>
        <end position="377"/>
    </location>
</feature>
<comment type="subcellular location">
    <subcellularLocation>
        <location evidence="1 5 6">Nucleus</location>
    </subcellularLocation>
</comment>
<dbReference type="Pfam" id="PF00046">
    <property type="entry name" value="Homeodomain"/>
    <property type="match status" value="1"/>
</dbReference>
<evidence type="ECO:0000256" key="1">
    <source>
        <dbReference type="ARBA" id="ARBA00004123"/>
    </source>
</evidence>
<dbReference type="InterPro" id="IPR009057">
    <property type="entry name" value="Homeodomain-like_sf"/>
</dbReference>
<feature type="domain" description="Homeobox" evidence="8">
    <location>
        <begin position="1"/>
        <end position="44"/>
    </location>
</feature>
<dbReference type="GO" id="GO:0000977">
    <property type="term" value="F:RNA polymerase II transcription regulatory region sequence-specific DNA binding"/>
    <property type="evidence" value="ECO:0007669"/>
    <property type="project" value="TreeGrafter"/>
</dbReference>
<dbReference type="AlphaFoldDB" id="A0A3N2PXQ4"/>
<feature type="compositionally biased region" description="Low complexity" evidence="7">
    <location>
        <begin position="189"/>
        <end position="201"/>
    </location>
</feature>
<feature type="region of interest" description="Disordered" evidence="7">
    <location>
        <begin position="108"/>
        <end position="214"/>
    </location>
</feature>
<dbReference type="Proteomes" id="UP000272025">
    <property type="component" value="Unassembled WGS sequence"/>
</dbReference>
<keyword evidence="3 5" id="KW-0371">Homeobox</keyword>
<feature type="region of interest" description="Disordered" evidence="7">
    <location>
        <begin position="1"/>
        <end position="23"/>
    </location>
</feature>
<feature type="region of interest" description="Disordered" evidence="7">
    <location>
        <begin position="252"/>
        <end position="302"/>
    </location>
</feature>
<dbReference type="RefSeq" id="XP_028467054.1">
    <property type="nucleotide sequence ID" value="XM_028608761.1"/>
</dbReference>
<evidence type="ECO:0000256" key="2">
    <source>
        <dbReference type="ARBA" id="ARBA00023125"/>
    </source>
</evidence>
<proteinExistence type="predicted"/>
<keyword evidence="4 5" id="KW-0539">Nucleus</keyword>
<dbReference type="OrthoDB" id="6159439at2759"/>
<feature type="compositionally biased region" description="Polar residues" evidence="7">
    <location>
        <begin position="275"/>
        <end position="296"/>
    </location>
</feature>
<dbReference type="CDD" id="cd00086">
    <property type="entry name" value="homeodomain"/>
    <property type="match status" value="1"/>
</dbReference>
<feature type="compositionally biased region" description="Basic and acidic residues" evidence="7">
    <location>
        <begin position="1"/>
        <end position="20"/>
    </location>
</feature>
<evidence type="ECO:0000256" key="7">
    <source>
        <dbReference type="SAM" id="MobiDB-lite"/>
    </source>
</evidence>
<dbReference type="PANTHER" id="PTHR24208">
    <property type="entry name" value="LIM/HOMEOBOX PROTEIN LHX"/>
    <property type="match status" value="1"/>
</dbReference>
<dbReference type="Gene3D" id="1.10.10.60">
    <property type="entry name" value="Homeodomain-like"/>
    <property type="match status" value="1"/>
</dbReference>
<keyword evidence="2 5" id="KW-0238">DNA-binding</keyword>
<evidence type="ECO:0000256" key="5">
    <source>
        <dbReference type="PROSITE-ProRule" id="PRU00108"/>
    </source>
</evidence>
<sequence>MSEFAKQPHPDAAHRERLSREIPGLSPRQVQVWFQNRRAKIKRLTADDRERLIKMRAVPDDFDNVQALHSPYGAVRGLGGSVSSPVDFNPSGYAEHMMPPLVVDVRRSERDDHMSPTGLSPAFGNIRFGPSAPMSSPDLLSPLSPSTNDQRYGYGSHASGSMGARAPPPRQPNVLGRQGSLDQGMMHNRQQARPLQPLQLRDTLSRTRSENLQSPLRAGMSWKGDSIDYTTYSGDSASPGGRAQPVYQAEQMNSNTPGSSLGGFDSPYSAGHTIRSPSNMNYPGYQSPNMPQTSQGKLRGRASSATFPLGLDLRNQYRHPNASAQSPGPHPNSAGGGGDSNTYSAGFPSAPLTAPLDFSFSRTPGSGANMQDYSMPQLSAPMAPPSDFSQAFHGGSATNSGRTPMRENFGAGHLGPGDQRAGGDEYGSSDFGHGSSLKRKRGFTMPIGTPTSAPGSHAYGNPA</sequence>
<dbReference type="SMART" id="SM00389">
    <property type="entry name" value="HOX"/>
    <property type="match status" value="1"/>
</dbReference>
<evidence type="ECO:0000313" key="10">
    <source>
        <dbReference type="Proteomes" id="UP000272025"/>
    </source>
</evidence>
<dbReference type="PANTHER" id="PTHR24208:SF166">
    <property type="entry name" value="LIM HOMEOBOX TRANSCRIPTION FACTOR 1 ALPHA, ISOFORM B"/>
    <property type="match status" value="1"/>
</dbReference>
<gene>
    <name evidence="9" type="ORF">SODALDRAFT_294606</name>
</gene>
<reference evidence="9 10" key="1">
    <citation type="journal article" date="2018" name="Mol. Ecol.">
        <title>The obligate alkalophilic soda-lake fungus Sodiomyces alkalinus has shifted to a protein diet.</title>
        <authorList>
            <person name="Grum-Grzhimaylo A.A."/>
            <person name="Falkoski D.L."/>
            <person name="van den Heuvel J."/>
            <person name="Valero-Jimenez C.A."/>
            <person name="Min B."/>
            <person name="Choi I.G."/>
            <person name="Lipzen A."/>
            <person name="Daum C.G."/>
            <person name="Aanen D.K."/>
            <person name="Tsang A."/>
            <person name="Henrissat B."/>
            <person name="Bilanenko E.N."/>
            <person name="de Vries R.P."/>
            <person name="van Kan J.A.L."/>
            <person name="Grigoriev I.V."/>
            <person name="Debets A.J.M."/>
        </authorList>
    </citation>
    <scope>NUCLEOTIDE SEQUENCE [LARGE SCALE GENOMIC DNA]</scope>
    <source>
        <strain evidence="9 10">F11</strain>
    </source>
</reference>
<feature type="compositionally biased region" description="Low complexity" evidence="7">
    <location>
        <begin position="130"/>
        <end position="146"/>
    </location>
</feature>
<dbReference type="PROSITE" id="PS50071">
    <property type="entry name" value="HOMEOBOX_2"/>
    <property type="match status" value="1"/>
</dbReference>
<evidence type="ECO:0000259" key="8">
    <source>
        <dbReference type="PROSITE" id="PS50071"/>
    </source>
</evidence>
<evidence type="ECO:0000256" key="4">
    <source>
        <dbReference type="ARBA" id="ARBA00023242"/>
    </source>
</evidence>
<feature type="non-terminal residue" evidence="9">
    <location>
        <position position="463"/>
    </location>
</feature>
<dbReference type="GO" id="GO:0005634">
    <property type="term" value="C:nucleus"/>
    <property type="evidence" value="ECO:0007669"/>
    <property type="project" value="UniProtKB-SubCell"/>
</dbReference>
<evidence type="ECO:0000313" key="9">
    <source>
        <dbReference type="EMBL" id="ROT39248.1"/>
    </source>
</evidence>
<accession>A0A3N2PXQ4</accession>
<dbReference type="GeneID" id="39577239"/>
<protein>
    <recommendedName>
        <fullName evidence="8">Homeobox domain-containing protein</fullName>
    </recommendedName>
</protein>
<name>A0A3N2PXQ4_SODAK</name>
<evidence type="ECO:0000256" key="3">
    <source>
        <dbReference type="ARBA" id="ARBA00023155"/>
    </source>
</evidence>
<dbReference type="InterPro" id="IPR050453">
    <property type="entry name" value="LIM_Homeobox_TF"/>
</dbReference>
<organism evidence="9 10">
    <name type="scientific">Sodiomyces alkalinus (strain CBS 110278 / VKM F-3762 / F11)</name>
    <name type="common">Alkaliphilic filamentous fungus</name>
    <dbReference type="NCBI Taxonomy" id="1314773"/>
    <lineage>
        <taxon>Eukaryota</taxon>
        <taxon>Fungi</taxon>
        <taxon>Dikarya</taxon>
        <taxon>Ascomycota</taxon>
        <taxon>Pezizomycotina</taxon>
        <taxon>Sordariomycetes</taxon>
        <taxon>Hypocreomycetidae</taxon>
        <taxon>Glomerellales</taxon>
        <taxon>Plectosphaerellaceae</taxon>
        <taxon>Sodiomyces</taxon>
    </lineage>
</organism>
<evidence type="ECO:0000256" key="6">
    <source>
        <dbReference type="RuleBase" id="RU000682"/>
    </source>
</evidence>
<dbReference type="STRING" id="1314773.A0A3N2PXQ4"/>
<dbReference type="SUPFAM" id="SSF46689">
    <property type="entry name" value="Homeodomain-like"/>
    <property type="match status" value="1"/>
</dbReference>
<dbReference type="InterPro" id="IPR001356">
    <property type="entry name" value="HD"/>
</dbReference>
<feature type="region of interest" description="Disordered" evidence="7">
    <location>
        <begin position="319"/>
        <end position="463"/>
    </location>
</feature>
<keyword evidence="10" id="KW-1185">Reference proteome</keyword>
<dbReference type="GO" id="GO:0000981">
    <property type="term" value="F:DNA-binding transcription factor activity, RNA polymerase II-specific"/>
    <property type="evidence" value="ECO:0007669"/>
    <property type="project" value="TreeGrafter"/>
</dbReference>
<feature type="DNA-binding region" description="Homeobox" evidence="5">
    <location>
        <begin position="3"/>
        <end position="45"/>
    </location>
</feature>